<dbReference type="InterPro" id="IPR018313">
    <property type="entry name" value="SBP_3_CS"/>
</dbReference>
<dbReference type="PANTHER" id="PTHR35936">
    <property type="entry name" value="MEMBRANE-BOUND LYTIC MUREIN TRANSGLYCOSYLASE F"/>
    <property type="match status" value="1"/>
</dbReference>
<feature type="compositionally biased region" description="Basic residues" evidence="4">
    <location>
        <begin position="44"/>
        <end position="71"/>
    </location>
</feature>
<feature type="compositionally biased region" description="Basic residues" evidence="4">
    <location>
        <begin position="107"/>
        <end position="121"/>
    </location>
</feature>
<comment type="similarity">
    <text evidence="2">Belongs to the bacterial solute-binding protein 3 family.</text>
</comment>
<dbReference type="SMART" id="SM00062">
    <property type="entry name" value="PBPb"/>
    <property type="match status" value="1"/>
</dbReference>
<gene>
    <name evidence="6" type="ORF">EKG83_32730</name>
</gene>
<feature type="compositionally biased region" description="Low complexity" evidence="4">
    <location>
        <begin position="246"/>
        <end position="259"/>
    </location>
</feature>
<dbReference type="KEGG" id="ssyi:EKG83_32730"/>
<evidence type="ECO:0000313" key="6">
    <source>
        <dbReference type="EMBL" id="QFZ21526.1"/>
    </source>
</evidence>
<evidence type="ECO:0000313" key="7">
    <source>
        <dbReference type="Proteomes" id="UP000325787"/>
    </source>
</evidence>
<organism evidence="6 7">
    <name type="scientific">Saccharothrix syringae</name>
    <name type="common">Nocardiopsis syringae</name>
    <dbReference type="NCBI Taxonomy" id="103733"/>
    <lineage>
        <taxon>Bacteria</taxon>
        <taxon>Bacillati</taxon>
        <taxon>Actinomycetota</taxon>
        <taxon>Actinomycetes</taxon>
        <taxon>Pseudonocardiales</taxon>
        <taxon>Pseudonocardiaceae</taxon>
        <taxon>Saccharothrix</taxon>
    </lineage>
</organism>
<proteinExistence type="inferred from homology"/>
<keyword evidence="7" id="KW-1185">Reference proteome</keyword>
<dbReference type="Gene3D" id="3.40.190.10">
    <property type="entry name" value="Periplasmic binding protein-like II"/>
    <property type="match status" value="2"/>
</dbReference>
<feature type="domain" description="Solute-binding protein family 3/N-terminal" evidence="5">
    <location>
        <begin position="310"/>
        <end position="561"/>
    </location>
</feature>
<evidence type="ECO:0000256" key="2">
    <source>
        <dbReference type="ARBA" id="ARBA00010333"/>
    </source>
</evidence>
<dbReference type="InterPro" id="IPR001638">
    <property type="entry name" value="Solute-binding_3/MltF_N"/>
</dbReference>
<feature type="region of interest" description="Disordered" evidence="4">
    <location>
        <begin position="246"/>
        <end position="302"/>
    </location>
</feature>
<evidence type="ECO:0000256" key="4">
    <source>
        <dbReference type="SAM" id="MobiDB-lite"/>
    </source>
</evidence>
<dbReference type="GO" id="GO:0030313">
    <property type="term" value="C:cell envelope"/>
    <property type="evidence" value="ECO:0007669"/>
    <property type="project" value="UniProtKB-SubCell"/>
</dbReference>
<protein>
    <submittedName>
        <fullName evidence="6">Transporter substrate-binding domain-containing protein</fullName>
    </submittedName>
</protein>
<reference evidence="7" key="1">
    <citation type="journal article" date="2021" name="Curr. Microbiol.">
        <title>Complete genome of nocamycin-producing strain Saccharothrix syringae NRRL B-16468 reveals the biosynthetic potential for secondary metabolites.</title>
        <authorList>
            <person name="Mo X."/>
            <person name="Yang S."/>
        </authorList>
    </citation>
    <scope>NUCLEOTIDE SEQUENCE [LARGE SCALE GENOMIC DNA]</scope>
    <source>
        <strain evidence="7">ATCC 51364 / DSM 43886 / JCM 6844 / KCTC 9398 / NBRC 14523 / NRRL B-16468 / INA 2240</strain>
    </source>
</reference>
<dbReference type="PROSITE" id="PS01039">
    <property type="entry name" value="SBP_BACTERIAL_3"/>
    <property type="match status" value="1"/>
</dbReference>
<sequence>MAAAGHRGGDARRAGRGAAVRHAPDAAAGQPRPGAGHRADLRRAAGRGRRRRRRGRARRRRRARAGGRRVAGRGAQPRPERGRGRGPHPDLPQGGRRARAGGDVHRHGGAGRGGRRRRGRPRGAAGVARARPAPAGHGAGRREAAGVHRAGADDHRPGARRRADPRPAARRPADRAGRAAPGGGDRLDRVGQGDPGELGRGRGGAHRRRGRVGPARPRRPDSGVLHVIRIAALVAALACLAACAAPAAPGGTPTASSTANPALPPGYDEHPQRTPPCSTTSADSPDPAAGPLGPDGRPDGPAVRRVRERGLRVGVSQTGQFRSKRDLVTGELFGLEIDLAKRIAAALGVPAGDEGLRLVSLPTGGRLYSLDTAANREARADTALADVPEVDLVIAGVSATPCRVEKYGLLFSEPYGQTHSGLLVRAGLTGVAGPDDLGGKKVCSGVSTTNSDEVIDERDRQLAQRKRPLVAVAVNDTGDCLMLLQRGFVDAVYSDVLVLHGYRYQDPGTVLLDYHGPVTTRMAIAASGEQEDLVRFVNAVLHDMRADGSLQRANEEWFAGLPEHHRLPLPDDPHQR</sequence>
<dbReference type="AlphaFoldDB" id="A0A5Q0H5P6"/>
<evidence type="ECO:0000256" key="3">
    <source>
        <dbReference type="ARBA" id="ARBA00022729"/>
    </source>
</evidence>
<dbReference type="EMBL" id="CP034550">
    <property type="protein sequence ID" value="QFZ21526.1"/>
    <property type="molecule type" value="Genomic_DNA"/>
</dbReference>
<feature type="compositionally biased region" description="Low complexity" evidence="4">
    <location>
        <begin position="282"/>
        <end position="302"/>
    </location>
</feature>
<dbReference type="SUPFAM" id="SSF53850">
    <property type="entry name" value="Periplasmic binding protein-like II"/>
    <property type="match status" value="1"/>
</dbReference>
<accession>A0A5Q0H5P6</accession>
<name>A0A5Q0H5P6_SACSY</name>
<dbReference type="Pfam" id="PF00497">
    <property type="entry name" value="SBP_bac_3"/>
    <property type="match status" value="1"/>
</dbReference>
<keyword evidence="3" id="KW-0732">Signal</keyword>
<evidence type="ECO:0000259" key="5">
    <source>
        <dbReference type="SMART" id="SM00062"/>
    </source>
</evidence>
<dbReference type="Proteomes" id="UP000325787">
    <property type="component" value="Chromosome"/>
</dbReference>
<dbReference type="OrthoDB" id="3665626at2"/>
<evidence type="ECO:0000256" key="1">
    <source>
        <dbReference type="ARBA" id="ARBA00004196"/>
    </source>
</evidence>
<feature type="compositionally biased region" description="Basic and acidic residues" evidence="4">
    <location>
        <begin position="140"/>
        <end position="177"/>
    </location>
</feature>
<feature type="compositionally biased region" description="Low complexity" evidence="4">
    <location>
        <begin position="122"/>
        <end position="136"/>
    </location>
</feature>
<feature type="region of interest" description="Disordered" evidence="4">
    <location>
        <begin position="1"/>
        <end position="221"/>
    </location>
</feature>
<feature type="compositionally biased region" description="Gly residues" evidence="4">
    <location>
        <begin position="193"/>
        <end position="202"/>
    </location>
</feature>
<comment type="subcellular location">
    <subcellularLocation>
        <location evidence="1">Cell envelope</location>
    </subcellularLocation>
</comment>